<accession>A0AAD3H0J8</accession>
<name>A0AAD3H0J8_9STRA</name>
<comment type="caution">
    <text evidence="2">The sequence shown here is derived from an EMBL/GenBank/DDBJ whole genome shotgun (WGS) entry which is preliminary data.</text>
</comment>
<dbReference type="EMBL" id="BLLK01000022">
    <property type="protein sequence ID" value="GFH45826.1"/>
    <property type="molecule type" value="Genomic_DNA"/>
</dbReference>
<evidence type="ECO:0000313" key="3">
    <source>
        <dbReference type="Proteomes" id="UP001054902"/>
    </source>
</evidence>
<keyword evidence="3" id="KW-1185">Reference proteome</keyword>
<protein>
    <submittedName>
        <fullName evidence="2">Uncharacterized protein</fullName>
    </submittedName>
</protein>
<evidence type="ECO:0000313" key="2">
    <source>
        <dbReference type="EMBL" id="GFH45826.1"/>
    </source>
</evidence>
<evidence type="ECO:0000256" key="1">
    <source>
        <dbReference type="SAM" id="Phobius"/>
    </source>
</evidence>
<feature type="transmembrane region" description="Helical" evidence="1">
    <location>
        <begin position="6"/>
        <end position="26"/>
    </location>
</feature>
<dbReference type="InterPro" id="IPR029058">
    <property type="entry name" value="AB_hydrolase_fold"/>
</dbReference>
<dbReference type="AlphaFoldDB" id="A0AAD3H0J8"/>
<dbReference type="SUPFAM" id="SSF53474">
    <property type="entry name" value="alpha/beta-Hydrolases"/>
    <property type="match status" value="1"/>
</dbReference>
<proteinExistence type="predicted"/>
<keyword evidence="1" id="KW-0472">Membrane</keyword>
<organism evidence="2 3">
    <name type="scientific">Chaetoceros tenuissimus</name>
    <dbReference type="NCBI Taxonomy" id="426638"/>
    <lineage>
        <taxon>Eukaryota</taxon>
        <taxon>Sar</taxon>
        <taxon>Stramenopiles</taxon>
        <taxon>Ochrophyta</taxon>
        <taxon>Bacillariophyta</taxon>
        <taxon>Coscinodiscophyceae</taxon>
        <taxon>Chaetocerotophycidae</taxon>
        <taxon>Chaetocerotales</taxon>
        <taxon>Chaetocerotaceae</taxon>
        <taxon>Chaetoceros</taxon>
    </lineage>
</organism>
<keyword evidence="1" id="KW-1133">Transmembrane helix</keyword>
<reference evidence="2 3" key="1">
    <citation type="journal article" date="2021" name="Sci. Rep.">
        <title>The genome of the diatom Chaetoceros tenuissimus carries an ancient integrated fragment of an extant virus.</title>
        <authorList>
            <person name="Hongo Y."/>
            <person name="Kimura K."/>
            <person name="Takaki Y."/>
            <person name="Yoshida Y."/>
            <person name="Baba S."/>
            <person name="Kobayashi G."/>
            <person name="Nagasaki K."/>
            <person name="Hano T."/>
            <person name="Tomaru Y."/>
        </authorList>
    </citation>
    <scope>NUCLEOTIDE SEQUENCE [LARGE SCALE GENOMIC DNA]</scope>
    <source>
        <strain evidence="2 3">NIES-3715</strain>
    </source>
</reference>
<keyword evidence="1" id="KW-0812">Transmembrane</keyword>
<gene>
    <name evidence="2" type="ORF">CTEN210_02300</name>
</gene>
<sequence length="555" mass="62453">METMTLWSFILFKIVFSIIFVPLTFAQLDSNLPNFPGDLTSSFCPTTPRDDCEVEVDVPEGCESSATSKSSCPIVFFLHGANNNNNEYKCTTEVHDVKYIGVYVQGEKGWNTWPKTWNNCNWDDFDCTQDPDEVGFFIELIRFLRNKGANGNIYLVGTSNGGSLAHKLASNADQDLPIKGIVSKVFQLLRKPERSFPGMKNYNQPSQARGTWPVSVLSILGEDDRDVPYDGGYTALFNIEIDTYPYYENFRGIFELMSGLESMETWASHNKCDGSYVITNHTATVWDVERIASKYDYSNGCPSDIYLEQYVLLETRHDAKDAIIEGNPINFDITYEFIEKVEKGASIVPSIAPSESLTQAPSGSKYRNCVDQPGYEFELQFSGAMKPCSWIMENINKISVRRDNYCYENNGMDISDVGYDCQWSCDTCGASRPTPAPVSCSKLDIDINIDNSVNDNILLVKRWDPSTGKFSDRIFKRGKAKFNTPNGSYRYEIDCLYPTIECYLFLLKDVTEDGFTNGSGSFTVELDGNVLKSSTFSGAKAKNLKRQRKKFGQCA</sequence>
<dbReference type="Proteomes" id="UP001054902">
    <property type="component" value="Unassembled WGS sequence"/>
</dbReference>
<dbReference type="Gene3D" id="3.40.50.1820">
    <property type="entry name" value="alpha/beta hydrolase"/>
    <property type="match status" value="1"/>
</dbReference>